<dbReference type="Proteomes" id="UP001152799">
    <property type="component" value="Chromosome 1"/>
</dbReference>
<feature type="signal peptide" evidence="2">
    <location>
        <begin position="1"/>
        <end position="20"/>
    </location>
</feature>
<feature type="chain" id="PRO_5040365858" description="27 kDa hemolymph protein" evidence="2">
    <location>
        <begin position="21"/>
        <end position="311"/>
    </location>
</feature>
<proteinExistence type="predicted"/>
<dbReference type="OrthoDB" id="6512861at2759"/>
<dbReference type="PANTHER" id="PTHR20997:SF2">
    <property type="entry name" value="EG:BACR42I17.2 PROTEIN-RELATED"/>
    <property type="match status" value="1"/>
</dbReference>
<evidence type="ECO:0000313" key="3">
    <source>
        <dbReference type="EMBL" id="CAG9760518.1"/>
    </source>
</evidence>
<protein>
    <recommendedName>
        <fullName evidence="5">27 kDa hemolymph protein</fullName>
    </recommendedName>
</protein>
<keyword evidence="2" id="KW-0732">Signal</keyword>
<keyword evidence="1" id="KW-0175">Coiled coil</keyword>
<dbReference type="PANTHER" id="PTHR20997">
    <property type="entry name" value="EG:BACR42I17.2 PROTEIN-RELATED"/>
    <property type="match status" value="1"/>
</dbReference>
<evidence type="ECO:0008006" key="5">
    <source>
        <dbReference type="Google" id="ProtNLM"/>
    </source>
</evidence>
<name>A0A9N9MEW5_9CUCU</name>
<evidence type="ECO:0000313" key="4">
    <source>
        <dbReference type="Proteomes" id="UP001152799"/>
    </source>
</evidence>
<sequence length="311" mass="34532">MSNFLGLITVVLVLFGAVNAQISNSLDDPKKILEDPNVKDLEQKLKDNGISLPDFNQTSVETEKAEKVLREKCKKQNAEDAVDLLKEQQEALKQCVTLYVNGSDIQNELEEAKKTGSMDEVFKKYCGKWPDVYGCADNATATIRRCMTSQEDKAFNKTLAIVEELQEFMCFKDGDRLAMFVAEGGVECIQEQQEGIKECFNATVGSRMPQEDDFSLATLPTFLYTERDCADFDKIRTCVNEVLEKCHDTTPANIVDASLKFIKKQMACGTGEGIALKVESNVGAQKVNSAHTPYSSSIAVVFGIYLLLKLN</sequence>
<dbReference type="Pfam" id="PF07165">
    <property type="entry name" value="DUF1397"/>
    <property type="match status" value="1"/>
</dbReference>
<dbReference type="InterPro" id="IPR009832">
    <property type="entry name" value="DUF1397"/>
</dbReference>
<dbReference type="AlphaFoldDB" id="A0A9N9MEW5"/>
<gene>
    <name evidence="3" type="ORF">CEUTPL_LOCUS1246</name>
</gene>
<accession>A0A9N9MEW5</accession>
<organism evidence="3 4">
    <name type="scientific">Ceutorhynchus assimilis</name>
    <name type="common">cabbage seed weevil</name>
    <dbReference type="NCBI Taxonomy" id="467358"/>
    <lineage>
        <taxon>Eukaryota</taxon>
        <taxon>Metazoa</taxon>
        <taxon>Ecdysozoa</taxon>
        <taxon>Arthropoda</taxon>
        <taxon>Hexapoda</taxon>
        <taxon>Insecta</taxon>
        <taxon>Pterygota</taxon>
        <taxon>Neoptera</taxon>
        <taxon>Endopterygota</taxon>
        <taxon>Coleoptera</taxon>
        <taxon>Polyphaga</taxon>
        <taxon>Cucujiformia</taxon>
        <taxon>Curculionidae</taxon>
        <taxon>Ceutorhynchinae</taxon>
        <taxon>Ceutorhynchus</taxon>
    </lineage>
</organism>
<evidence type="ECO:0000256" key="2">
    <source>
        <dbReference type="SAM" id="SignalP"/>
    </source>
</evidence>
<feature type="coiled-coil region" evidence="1">
    <location>
        <begin position="68"/>
        <end position="95"/>
    </location>
</feature>
<evidence type="ECO:0000256" key="1">
    <source>
        <dbReference type="SAM" id="Coils"/>
    </source>
</evidence>
<reference evidence="3" key="1">
    <citation type="submission" date="2022-01" db="EMBL/GenBank/DDBJ databases">
        <authorList>
            <person name="King R."/>
        </authorList>
    </citation>
    <scope>NUCLEOTIDE SEQUENCE</scope>
</reference>
<keyword evidence="4" id="KW-1185">Reference proteome</keyword>
<dbReference type="EMBL" id="OU892277">
    <property type="protein sequence ID" value="CAG9760518.1"/>
    <property type="molecule type" value="Genomic_DNA"/>
</dbReference>